<proteinExistence type="predicted"/>
<evidence type="ECO:0000259" key="1">
    <source>
        <dbReference type="PROSITE" id="PS50905"/>
    </source>
</evidence>
<dbReference type="EMBL" id="AP011532">
    <property type="protein sequence ID" value="BAI60348.1"/>
    <property type="molecule type" value="Genomic_DNA"/>
</dbReference>
<reference evidence="2 3" key="1">
    <citation type="journal article" date="2007" name="Appl. Environ. Microbiol.">
        <title>Isolation of key methanogens for global methane emission from rice paddy fields: a novel isolate affiliated with the clone cluster rice cluster I.</title>
        <authorList>
            <person name="Sakai S."/>
            <person name="Imachi H."/>
            <person name="Sekiguchi Y."/>
            <person name="Ohashi A."/>
            <person name="Harada H."/>
            <person name="Kamagata Y."/>
        </authorList>
    </citation>
    <scope>NUCLEOTIDE SEQUENCE [LARGE SCALE GENOMIC DNA]</scope>
    <source>
        <strain evidence="3">DSM 17711 / JCM 13418 / NBRC 101707 / SANAE</strain>
    </source>
</reference>
<keyword evidence="3" id="KW-1185">Reference proteome</keyword>
<feature type="domain" description="Ferritin-like diiron" evidence="1">
    <location>
        <begin position="1"/>
        <end position="124"/>
    </location>
</feature>
<reference evidence="3" key="3">
    <citation type="journal article" date="2011" name="PLoS ONE">
        <title>Genome sequence of a mesophilic hydrogenotrophic methanogen Methanocella paludicola, the first cultivated representative of the order Methanocellales.</title>
        <authorList>
            <person name="Sakai S."/>
            <person name="Takaki Y."/>
            <person name="Shimamura S."/>
            <person name="Sekine M."/>
            <person name="Tajima T."/>
            <person name="Kosugi H."/>
            <person name="Ichikawa N."/>
            <person name="Tasumi E."/>
            <person name="Hiraki A.T."/>
            <person name="Shimizu A."/>
            <person name="Kato Y."/>
            <person name="Nishiko R."/>
            <person name="Mori K."/>
            <person name="Fujita N."/>
            <person name="Imachi H."/>
            <person name="Takai K."/>
        </authorList>
    </citation>
    <scope>NUCLEOTIDE SEQUENCE [LARGE SCALE GENOMIC DNA]</scope>
    <source>
        <strain evidence="3">DSM 17711 / JCM 13418 / NBRC 101707 / SANAE</strain>
    </source>
</reference>
<organism evidence="2 3">
    <name type="scientific">Methanocella paludicola (strain DSM 17711 / JCM 13418 / NBRC 101707 / SANAE)</name>
    <dbReference type="NCBI Taxonomy" id="304371"/>
    <lineage>
        <taxon>Archaea</taxon>
        <taxon>Methanobacteriati</taxon>
        <taxon>Methanobacteriota</taxon>
        <taxon>Stenosarchaea group</taxon>
        <taxon>Methanomicrobia</taxon>
        <taxon>Methanocellales</taxon>
        <taxon>Methanocellaceae</taxon>
        <taxon>Methanocella</taxon>
    </lineage>
</organism>
<dbReference type="GO" id="GO:0016491">
    <property type="term" value="F:oxidoreductase activity"/>
    <property type="evidence" value="ECO:0007669"/>
    <property type="project" value="InterPro"/>
</dbReference>
<dbReference type="eggNOG" id="arCOG01097">
    <property type="taxonomic scope" value="Archaea"/>
</dbReference>
<dbReference type="Pfam" id="PF02915">
    <property type="entry name" value="Rubrerythrin"/>
    <property type="match status" value="1"/>
</dbReference>
<dbReference type="InterPro" id="IPR003251">
    <property type="entry name" value="Rr_diiron-bd_dom"/>
</dbReference>
<dbReference type="AlphaFoldDB" id="D1YV76"/>
<dbReference type="InParanoid" id="D1YV76"/>
<dbReference type="Proteomes" id="UP000001882">
    <property type="component" value="Chromosome"/>
</dbReference>
<dbReference type="InterPro" id="IPR052773">
    <property type="entry name" value="Anaerobic_Peroxidase-Rel"/>
</dbReference>
<dbReference type="FunCoup" id="D1YV76">
    <property type="interactions" value="1"/>
</dbReference>
<protein>
    <recommendedName>
        <fullName evidence="1">Ferritin-like diiron domain-containing protein</fullName>
    </recommendedName>
</protein>
<dbReference type="InterPro" id="IPR009078">
    <property type="entry name" value="Ferritin-like_SF"/>
</dbReference>
<dbReference type="GeneID" id="8680408"/>
<dbReference type="PROSITE" id="PS50905">
    <property type="entry name" value="FERRITIN_LIKE"/>
    <property type="match status" value="1"/>
</dbReference>
<dbReference type="KEGG" id="mpd:MCP_0276"/>
<accession>D1YV76</accession>
<dbReference type="SUPFAM" id="SSF47240">
    <property type="entry name" value="Ferritin-like"/>
    <property type="match status" value="1"/>
</dbReference>
<dbReference type="PANTHER" id="PTHR43339:SF1">
    <property type="entry name" value="RUBRERYTHRIN"/>
    <property type="match status" value="1"/>
</dbReference>
<dbReference type="Gene3D" id="1.20.1260.10">
    <property type="match status" value="1"/>
</dbReference>
<reference evidence="2 3" key="2">
    <citation type="journal article" date="2008" name="Int. J. Syst. Evol. Microbiol.">
        <title>Methanocella paludicola gen. nov., sp. nov., a methane-producing archaeon, the first isolate of the lineage 'Rice Cluster I', and proposal of the new archaeal order Methanocellales ord. nov.</title>
        <authorList>
            <person name="Sakai S."/>
            <person name="Imachi H."/>
            <person name="Hanada S."/>
            <person name="Ohashi A."/>
            <person name="Harada H."/>
            <person name="Kamagata Y."/>
        </authorList>
    </citation>
    <scope>NUCLEOTIDE SEQUENCE [LARGE SCALE GENOMIC DNA]</scope>
    <source>
        <strain evidence="3">DSM 17711 / JCM 13418 / NBRC 101707 / SANAE</strain>
    </source>
</reference>
<sequence>MSKLTKIMEQTFTGETYEVGLYLAMAKKAELDNMPEVATYLRGLAMEEAGHACEVAIMLDKIKGTKENLEYMLGGETMATREKMDAARIAKEEGNNDAATFFERASADENRHRSGLQGFLNKMK</sequence>
<dbReference type="PANTHER" id="PTHR43339">
    <property type="entry name" value="RUBRERYTHRIN-RELATED"/>
    <property type="match status" value="1"/>
</dbReference>
<dbReference type="OrthoDB" id="147647at2157"/>
<dbReference type="GO" id="GO:0046872">
    <property type="term" value="F:metal ion binding"/>
    <property type="evidence" value="ECO:0007669"/>
    <property type="project" value="InterPro"/>
</dbReference>
<name>D1YV76_METPS</name>
<evidence type="ECO:0000313" key="3">
    <source>
        <dbReference type="Proteomes" id="UP000001882"/>
    </source>
</evidence>
<dbReference type="InterPro" id="IPR012347">
    <property type="entry name" value="Ferritin-like"/>
</dbReference>
<evidence type="ECO:0000313" key="2">
    <source>
        <dbReference type="EMBL" id="BAI60348.1"/>
    </source>
</evidence>
<gene>
    <name evidence="2" type="ordered locus">MCP_0276</name>
</gene>
<dbReference type="InterPro" id="IPR009040">
    <property type="entry name" value="Ferritin-like_diiron"/>
</dbReference>
<dbReference type="STRING" id="304371.MCP_0276"/>
<dbReference type="RefSeq" id="WP_012899028.1">
    <property type="nucleotide sequence ID" value="NC_013665.1"/>
</dbReference>